<dbReference type="GO" id="GO:0004148">
    <property type="term" value="F:dihydrolipoyl dehydrogenase (NADH) activity"/>
    <property type="evidence" value="ECO:0007669"/>
    <property type="project" value="UniProtKB-EC"/>
</dbReference>
<proteinExistence type="inferred from homology"/>
<dbReference type="EMBL" id="JAOVQM010000014">
    <property type="protein sequence ID" value="MCV2232883.1"/>
    <property type="molecule type" value="Genomic_DNA"/>
</dbReference>
<comment type="subcellular location">
    <subcellularLocation>
        <location evidence="1">Cytoplasm</location>
    </subcellularLocation>
</comment>
<keyword evidence="11 13" id="KW-0676">Redox-active center</keyword>
<evidence type="ECO:0000256" key="1">
    <source>
        <dbReference type="ARBA" id="ARBA00004496"/>
    </source>
</evidence>
<dbReference type="Proteomes" id="UP001177160">
    <property type="component" value="Unassembled WGS sequence"/>
</dbReference>
<protein>
    <recommendedName>
        <fullName evidence="4 13">Dihydrolipoyl dehydrogenase</fullName>
        <ecNumber evidence="3 13">1.8.1.4</ecNumber>
    </recommendedName>
</protein>
<comment type="caution">
    <text evidence="16">The sequence shown here is derived from an EMBL/GenBank/DDBJ whole genome shotgun (WGS) entry which is preliminary data.</text>
</comment>
<dbReference type="InterPro" id="IPR016156">
    <property type="entry name" value="FAD/NAD-linked_Rdtase_dimer_sf"/>
</dbReference>
<dbReference type="InterPro" id="IPR023753">
    <property type="entry name" value="FAD/NAD-binding_dom"/>
</dbReference>
<keyword evidence="8 13" id="KW-0560">Oxidoreductase</keyword>
<evidence type="ECO:0000256" key="13">
    <source>
        <dbReference type="RuleBase" id="RU003692"/>
    </source>
</evidence>
<evidence type="ECO:0000313" key="16">
    <source>
        <dbReference type="EMBL" id="MCV2232883.1"/>
    </source>
</evidence>
<evidence type="ECO:0000256" key="3">
    <source>
        <dbReference type="ARBA" id="ARBA00012608"/>
    </source>
</evidence>
<dbReference type="PRINTS" id="PR00411">
    <property type="entry name" value="PNDRDTASEI"/>
</dbReference>
<sequence>MTYDILILGGGPGGYVAAIKAAQLGYQVGLVEKNALGGVCLNEGCIPTKTLLKNAKVYRLMKHASAYGIHIDDSAVTFNWTDMLSRKNKVIKTLTDGVKGLLKKNGVTVHNGYGEVLNPTTVKVGDETLATKYLILATGASPVIPNIPGLKEGFERQFVYTYSSLLNYPNVPASLTIIGGGVIGLEFATLFSSFGTKVTVIERLDQILSAVDDDVRQAYLRLLKKEKIEVITGASVTEIQTDAVVYEHQGSSKSIQSDIVLLSVGMKPNLEAFKALNLETTKQGVVVNAHLQTNIPNVYAIGDITGKMMLAHAASAEGVTAVEHISGKDVSFSFDHVPSAIYGFPEIAWIGLTEAAAKADNIPYKTSKFPLMANGRSLAEGETDGFVKVVVHPDTGEIIGAHILASNASDLLAEVVLAIKSEATIADVANAIHLHPTVSETVMESALGAIHKHIHI</sequence>
<evidence type="ECO:0000256" key="4">
    <source>
        <dbReference type="ARBA" id="ARBA00016961"/>
    </source>
</evidence>
<name>A0ABT2Y800_9MOLU</name>
<evidence type="ECO:0000256" key="12">
    <source>
        <dbReference type="ARBA" id="ARBA00049187"/>
    </source>
</evidence>
<dbReference type="InterPro" id="IPR001100">
    <property type="entry name" value="Pyr_nuc-diS_OxRdtase"/>
</dbReference>
<comment type="cofactor">
    <cofactor evidence="13">
        <name>FAD</name>
        <dbReference type="ChEBI" id="CHEBI:57692"/>
    </cofactor>
    <text evidence="13">Binds 1 FAD per subunit.</text>
</comment>
<dbReference type="Gene3D" id="3.30.390.30">
    <property type="match status" value="1"/>
</dbReference>
<keyword evidence="7 13" id="KW-0274">FAD</keyword>
<evidence type="ECO:0000256" key="7">
    <source>
        <dbReference type="ARBA" id="ARBA00022827"/>
    </source>
</evidence>
<evidence type="ECO:0000256" key="6">
    <source>
        <dbReference type="ARBA" id="ARBA00022630"/>
    </source>
</evidence>
<evidence type="ECO:0000259" key="14">
    <source>
        <dbReference type="Pfam" id="PF02852"/>
    </source>
</evidence>
<organism evidence="16 17">
    <name type="scientific">Paracholeplasma manati</name>
    <dbReference type="NCBI Taxonomy" id="591373"/>
    <lineage>
        <taxon>Bacteria</taxon>
        <taxon>Bacillati</taxon>
        <taxon>Mycoplasmatota</taxon>
        <taxon>Mollicutes</taxon>
        <taxon>Acholeplasmatales</taxon>
        <taxon>Acholeplasmataceae</taxon>
        <taxon>Paracholeplasma</taxon>
    </lineage>
</organism>
<dbReference type="InterPro" id="IPR036188">
    <property type="entry name" value="FAD/NAD-bd_sf"/>
</dbReference>
<feature type="domain" description="Pyridine nucleotide-disulphide oxidoreductase dimerisation" evidence="14">
    <location>
        <begin position="337"/>
        <end position="445"/>
    </location>
</feature>
<dbReference type="NCBIfam" id="TIGR01350">
    <property type="entry name" value="lipoamide_DH"/>
    <property type="match status" value="1"/>
</dbReference>
<reference evidence="16" key="1">
    <citation type="submission" date="2022-09" db="EMBL/GenBank/DDBJ databases">
        <title>Novel Mycoplasma species identified in domestic and wild animals.</title>
        <authorList>
            <person name="Volokhov D.V."/>
            <person name="Furtak V.A."/>
            <person name="Zagorodnyaya T.A."/>
        </authorList>
    </citation>
    <scope>NUCLEOTIDE SEQUENCE</scope>
    <source>
        <strain evidence="16">Oakley</strain>
    </source>
</reference>
<dbReference type="PANTHER" id="PTHR22912">
    <property type="entry name" value="DISULFIDE OXIDOREDUCTASE"/>
    <property type="match status" value="1"/>
</dbReference>
<accession>A0ABT2Y800</accession>
<comment type="similarity">
    <text evidence="2 13">Belongs to the class-I pyridine nucleotide-disulfide oxidoreductase family.</text>
</comment>
<dbReference type="PIRSF" id="PIRSF000350">
    <property type="entry name" value="Mercury_reductase_MerA"/>
    <property type="match status" value="1"/>
</dbReference>
<evidence type="ECO:0000256" key="10">
    <source>
        <dbReference type="ARBA" id="ARBA00023157"/>
    </source>
</evidence>
<evidence type="ECO:0000256" key="9">
    <source>
        <dbReference type="ARBA" id="ARBA00023027"/>
    </source>
</evidence>
<gene>
    <name evidence="16" type="primary">lpdA</name>
    <name evidence="16" type="ORF">N7548_08625</name>
</gene>
<dbReference type="PROSITE" id="PS00076">
    <property type="entry name" value="PYRIDINE_REDOX_1"/>
    <property type="match status" value="1"/>
</dbReference>
<dbReference type="RefSeq" id="WP_263609072.1">
    <property type="nucleotide sequence ID" value="NZ_JAOVQM010000014.1"/>
</dbReference>
<evidence type="ECO:0000259" key="15">
    <source>
        <dbReference type="Pfam" id="PF07992"/>
    </source>
</evidence>
<keyword evidence="10" id="KW-1015">Disulfide bond</keyword>
<comment type="catalytic activity">
    <reaction evidence="12 13">
        <text>N(6)-[(R)-dihydrolipoyl]-L-lysyl-[protein] + NAD(+) = N(6)-[(R)-lipoyl]-L-lysyl-[protein] + NADH + H(+)</text>
        <dbReference type="Rhea" id="RHEA:15045"/>
        <dbReference type="Rhea" id="RHEA-COMP:10474"/>
        <dbReference type="Rhea" id="RHEA-COMP:10475"/>
        <dbReference type="ChEBI" id="CHEBI:15378"/>
        <dbReference type="ChEBI" id="CHEBI:57540"/>
        <dbReference type="ChEBI" id="CHEBI:57945"/>
        <dbReference type="ChEBI" id="CHEBI:83099"/>
        <dbReference type="ChEBI" id="CHEBI:83100"/>
        <dbReference type="EC" id="1.8.1.4"/>
    </reaction>
</comment>
<evidence type="ECO:0000256" key="2">
    <source>
        <dbReference type="ARBA" id="ARBA00007532"/>
    </source>
</evidence>
<evidence type="ECO:0000256" key="8">
    <source>
        <dbReference type="ARBA" id="ARBA00023002"/>
    </source>
</evidence>
<dbReference type="InterPro" id="IPR050151">
    <property type="entry name" value="Class-I_Pyr_Nuc-Dis_Oxidored"/>
</dbReference>
<keyword evidence="17" id="KW-1185">Reference proteome</keyword>
<comment type="miscellaneous">
    <text evidence="13">The active site is a redox-active disulfide bond.</text>
</comment>
<dbReference type="Pfam" id="PF02852">
    <property type="entry name" value="Pyr_redox_dim"/>
    <property type="match status" value="1"/>
</dbReference>
<dbReference type="SUPFAM" id="SSF51905">
    <property type="entry name" value="FAD/NAD(P)-binding domain"/>
    <property type="match status" value="1"/>
</dbReference>
<dbReference type="InterPro" id="IPR012999">
    <property type="entry name" value="Pyr_OxRdtase_I_AS"/>
</dbReference>
<dbReference type="EC" id="1.8.1.4" evidence="3 13"/>
<keyword evidence="5" id="KW-0963">Cytoplasm</keyword>
<dbReference type="Gene3D" id="3.50.50.60">
    <property type="entry name" value="FAD/NAD(P)-binding domain"/>
    <property type="match status" value="2"/>
</dbReference>
<evidence type="ECO:0000313" key="17">
    <source>
        <dbReference type="Proteomes" id="UP001177160"/>
    </source>
</evidence>
<evidence type="ECO:0000256" key="5">
    <source>
        <dbReference type="ARBA" id="ARBA00022490"/>
    </source>
</evidence>
<feature type="domain" description="FAD/NAD(P)-binding" evidence="15">
    <location>
        <begin position="3"/>
        <end position="318"/>
    </location>
</feature>
<dbReference type="Pfam" id="PF07992">
    <property type="entry name" value="Pyr_redox_2"/>
    <property type="match status" value="1"/>
</dbReference>
<dbReference type="InterPro" id="IPR006258">
    <property type="entry name" value="Lipoamide_DH"/>
</dbReference>
<dbReference type="InterPro" id="IPR004099">
    <property type="entry name" value="Pyr_nucl-diS_OxRdtase_dimer"/>
</dbReference>
<dbReference type="PRINTS" id="PR00368">
    <property type="entry name" value="FADPNR"/>
</dbReference>
<evidence type="ECO:0000256" key="11">
    <source>
        <dbReference type="ARBA" id="ARBA00023284"/>
    </source>
</evidence>
<keyword evidence="9 13" id="KW-0520">NAD</keyword>
<keyword evidence="6 13" id="KW-0285">Flavoprotein</keyword>
<dbReference type="SUPFAM" id="SSF55424">
    <property type="entry name" value="FAD/NAD-linked reductases, dimerisation (C-terminal) domain"/>
    <property type="match status" value="1"/>
</dbReference>
<dbReference type="PANTHER" id="PTHR22912:SF217">
    <property type="entry name" value="DIHYDROLIPOYL DEHYDROGENASE"/>
    <property type="match status" value="1"/>
</dbReference>